<name>A0A4P2VNJ9_FLUSA</name>
<dbReference type="GO" id="GO:0008113">
    <property type="term" value="F:peptide-methionine (S)-S-oxide reductase activity"/>
    <property type="evidence" value="ECO:0007669"/>
    <property type="project" value="UniProtKB-UniRule"/>
</dbReference>
<proteinExistence type="inferred from homology"/>
<dbReference type="InterPro" id="IPR002569">
    <property type="entry name" value="Met_Sox_Rdtase_MsrA_dom"/>
</dbReference>
<dbReference type="OrthoDB" id="4174719at2"/>
<accession>A0A4P2VNJ9</accession>
<sequence>MLKFIIIIISLVPGFIFSNEANKNTLSTKAEIASEIAIVAGGCFWCVQSDFDKLEGVTKTVVGYDGGFDKSITYEKVSSGKTLFVESTKIFYDPKKLSYAQLLDYFWRHVDPTDNNGQFCDKGKQYRTVVFYLNDSQKKIALETKEKIKKIIKNVHTDIIPSTVFVDAEEYHQNYYKKNPIRYSFYRKTCGRDARLKELWDAK</sequence>
<keyword evidence="7" id="KW-1185">Reference proteome</keyword>
<dbReference type="NCBIfam" id="TIGR00401">
    <property type="entry name" value="msrA"/>
    <property type="match status" value="1"/>
</dbReference>
<organism evidence="6 7">
    <name type="scientific">Fluviispira sanaruensis</name>
    <dbReference type="NCBI Taxonomy" id="2493639"/>
    <lineage>
        <taxon>Bacteria</taxon>
        <taxon>Pseudomonadati</taxon>
        <taxon>Bdellovibrionota</taxon>
        <taxon>Oligoflexia</taxon>
        <taxon>Silvanigrellales</taxon>
        <taxon>Silvanigrellaceae</taxon>
        <taxon>Fluviispira</taxon>
    </lineage>
</organism>
<dbReference type="InterPro" id="IPR050162">
    <property type="entry name" value="MsrA_MetSO_reductase"/>
</dbReference>
<evidence type="ECO:0000256" key="1">
    <source>
        <dbReference type="ARBA" id="ARBA00023002"/>
    </source>
</evidence>
<dbReference type="KEGG" id="sbf:JCM31447_29290"/>
<protein>
    <recommendedName>
        <fullName evidence="4">Peptide methionine sulfoxide reductase MsrA</fullName>
        <shortName evidence="4">Protein-methionine-S-oxide reductase</shortName>
        <ecNumber evidence="4">1.8.4.11</ecNumber>
    </recommendedName>
    <alternativeName>
        <fullName evidence="4">Peptide-methionine (S)-S-oxide reductase</fullName>
        <shortName evidence="4">Peptide Met(O) reductase</shortName>
    </alternativeName>
</protein>
<dbReference type="PANTHER" id="PTHR42799:SF2">
    <property type="entry name" value="MITOCHONDRIAL PEPTIDE METHIONINE SULFOXIDE REDUCTASE"/>
    <property type="match status" value="1"/>
</dbReference>
<dbReference type="GO" id="GO:0034599">
    <property type="term" value="P:cellular response to oxidative stress"/>
    <property type="evidence" value="ECO:0007669"/>
    <property type="project" value="TreeGrafter"/>
</dbReference>
<dbReference type="Pfam" id="PF01625">
    <property type="entry name" value="PMSR"/>
    <property type="match status" value="1"/>
</dbReference>
<evidence type="ECO:0000313" key="6">
    <source>
        <dbReference type="EMBL" id="BBH54458.1"/>
    </source>
</evidence>
<feature type="domain" description="Peptide methionine sulphoxide reductase MsrA" evidence="5">
    <location>
        <begin position="37"/>
        <end position="184"/>
    </location>
</feature>
<dbReference type="Proteomes" id="UP000291236">
    <property type="component" value="Chromosome"/>
</dbReference>
<evidence type="ECO:0000256" key="2">
    <source>
        <dbReference type="ARBA" id="ARBA00047806"/>
    </source>
</evidence>
<evidence type="ECO:0000256" key="3">
    <source>
        <dbReference type="ARBA" id="ARBA00048782"/>
    </source>
</evidence>
<dbReference type="EMBL" id="AP019368">
    <property type="protein sequence ID" value="BBH54458.1"/>
    <property type="molecule type" value="Genomic_DNA"/>
</dbReference>
<evidence type="ECO:0000256" key="4">
    <source>
        <dbReference type="HAMAP-Rule" id="MF_01401"/>
    </source>
</evidence>
<dbReference type="RefSeq" id="WP_130612233.1">
    <property type="nucleotide sequence ID" value="NZ_AP019368.1"/>
</dbReference>
<feature type="active site" evidence="4">
    <location>
        <position position="43"/>
    </location>
</feature>
<dbReference type="GO" id="GO:0005737">
    <property type="term" value="C:cytoplasm"/>
    <property type="evidence" value="ECO:0007669"/>
    <property type="project" value="TreeGrafter"/>
</dbReference>
<dbReference type="InterPro" id="IPR036509">
    <property type="entry name" value="Met_Sox_Rdtase_MsrA_sf"/>
</dbReference>
<comment type="similarity">
    <text evidence="4">Belongs to the MsrA Met sulfoxide reductase family.</text>
</comment>
<evidence type="ECO:0000313" key="7">
    <source>
        <dbReference type="Proteomes" id="UP000291236"/>
    </source>
</evidence>
<reference evidence="6 7" key="1">
    <citation type="submission" date="2018-12" db="EMBL/GenBank/DDBJ databases">
        <title>Rubrispira sanarue gen. nov., sp., nov., a member of the order Silvanigrellales, isolated from a brackish lake in Hamamatsu Japan.</title>
        <authorList>
            <person name="Maejima Y."/>
            <person name="Iino T."/>
            <person name="Muraguchi Y."/>
            <person name="Fukuda K."/>
            <person name="Nojiri H."/>
            <person name="Ohkuma M."/>
            <person name="Moriuchi R."/>
            <person name="Dohra H."/>
            <person name="Kimbara K."/>
            <person name="Shintani M."/>
        </authorList>
    </citation>
    <scope>NUCLEOTIDE SEQUENCE [LARGE SCALE GENOMIC DNA]</scope>
    <source>
        <strain evidence="6 7">RF1110005</strain>
    </source>
</reference>
<dbReference type="AlphaFoldDB" id="A0A4P2VNJ9"/>
<dbReference type="GO" id="GO:0033744">
    <property type="term" value="F:L-methionine:thioredoxin-disulfide S-oxidoreductase activity"/>
    <property type="evidence" value="ECO:0007669"/>
    <property type="project" value="RHEA"/>
</dbReference>
<dbReference type="PANTHER" id="PTHR42799">
    <property type="entry name" value="MITOCHONDRIAL PEPTIDE METHIONINE SULFOXIDE REDUCTASE"/>
    <property type="match status" value="1"/>
</dbReference>
<dbReference type="Gene3D" id="3.30.1060.10">
    <property type="entry name" value="Peptide methionine sulphoxide reductase MsrA"/>
    <property type="match status" value="1"/>
</dbReference>
<comment type="function">
    <text evidence="4">Has an important function as a repair enzyme for proteins that have been inactivated by oxidation. Catalyzes the reversible oxidation-reduction of methionine sulfoxide in proteins to methionine.</text>
</comment>
<keyword evidence="1 4" id="KW-0560">Oxidoreductase</keyword>
<dbReference type="HAMAP" id="MF_01401">
    <property type="entry name" value="MsrA"/>
    <property type="match status" value="1"/>
</dbReference>
<comment type="catalytic activity">
    <reaction evidence="3 4">
        <text>[thioredoxin]-disulfide + L-methionine + H2O = L-methionine (S)-S-oxide + [thioredoxin]-dithiol</text>
        <dbReference type="Rhea" id="RHEA:19993"/>
        <dbReference type="Rhea" id="RHEA-COMP:10698"/>
        <dbReference type="Rhea" id="RHEA-COMP:10700"/>
        <dbReference type="ChEBI" id="CHEBI:15377"/>
        <dbReference type="ChEBI" id="CHEBI:29950"/>
        <dbReference type="ChEBI" id="CHEBI:50058"/>
        <dbReference type="ChEBI" id="CHEBI:57844"/>
        <dbReference type="ChEBI" id="CHEBI:58772"/>
        <dbReference type="EC" id="1.8.4.11"/>
    </reaction>
</comment>
<comment type="catalytic activity">
    <reaction evidence="2 4">
        <text>L-methionyl-[protein] + [thioredoxin]-disulfide + H2O = L-methionyl-(S)-S-oxide-[protein] + [thioredoxin]-dithiol</text>
        <dbReference type="Rhea" id="RHEA:14217"/>
        <dbReference type="Rhea" id="RHEA-COMP:10698"/>
        <dbReference type="Rhea" id="RHEA-COMP:10700"/>
        <dbReference type="Rhea" id="RHEA-COMP:12313"/>
        <dbReference type="Rhea" id="RHEA-COMP:12315"/>
        <dbReference type="ChEBI" id="CHEBI:15377"/>
        <dbReference type="ChEBI" id="CHEBI:16044"/>
        <dbReference type="ChEBI" id="CHEBI:29950"/>
        <dbReference type="ChEBI" id="CHEBI:44120"/>
        <dbReference type="ChEBI" id="CHEBI:50058"/>
        <dbReference type="EC" id="1.8.4.11"/>
    </reaction>
</comment>
<dbReference type="SUPFAM" id="SSF55068">
    <property type="entry name" value="Peptide methionine sulfoxide reductase"/>
    <property type="match status" value="1"/>
</dbReference>
<gene>
    <name evidence="4" type="primary">msrA</name>
    <name evidence="6" type="ORF">JCM31447_29290</name>
</gene>
<dbReference type="EC" id="1.8.4.11" evidence="4"/>
<evidence type="ECO:0000259" key="5">
    <source>
        <dbReference type="Pfam" id="PF01625"/>
    </source>
</evidence>